<dbReference type="InterPro" id="IPR050879">
    <property type="entry name" value="Acyltransferase_3"/>
</dbReference>
<feature type="transmembrane region" description="Helical" evidence="2">
    <location>
        <begin position="221"/>
        <end position="241"/>
    </location>
</feature>
<dbReference type="Proteomes" id="UP000190827">
    <property type="component" value="Unassembled WGS sequence"/>
</dbReference>
<evidence type="ECO:0000256" key="2">
    <source>
        <dbReference type="SAM" id="Phobius"/>
    </source>
</evidence>
<feature type="transmembrane region" description="Helical" evidence="2">
    <location>
        <begin position="326"/>
        <end position="344"/>
    </location>
</feature>
<keyword evidence="2" id="KW-1133">Transmembrane helix</keyword>
<dbReference type="PANTHER" id="PTHR23028:SF53">
    <property type="entry name" value="ACYL_TRANSF_3 DOMAIN-CONTAINING PROTEIN"/>
    <property type="match status" value="1"/>
</dbReference>
<evidence type="ECO:0000313" key="5">
    <source>
        <dbReference type="Proteomes" id="UP000190827"/>
    </source>
</evidence>
<dbReference type="RefSeq" id="WP_167374589.1">
    <property type="nucleotide sequence ID" value="NZ_FUZO01000003.1"/>
</dbReference>
<organism evidence="4 5">
    <name type="scientific">Plantibacter cousiniae</name>
    <name type="common">nom. nud.</name>
    <dbReference type="NCBI Taxonomy" id="199709"/>
    <lineage>
        <taxon>Bacteria</taxon>
        <taxon>Bacillati</taxon>
        <taxon>Actinomycetota</taxon>
        <taxon>Actinomycetes</taxon>
        <taxon>Micrococcales</taxon>
        <taxon>Microbacteriaceae</taxon>
        <taxon>Plantibacter</taxon>
    </lineage>
</organism>
<protein>
    <submittedName>
        <fullName evidence="4">Peptidoglycan/LPS O-acetylase OafA/YrhL, contains acyltransferase and SGNH-hydrolase domains</fullName>
    </submittedName>
</protein>
<evidence type="ECO:0000313" key="4">
    <source>
        <dbReference type="EMBL" id="SKC74351.1"/>
    </source>
</evidence>
<dbReference type="GO" id="GO:0016746">
    <property type="term" value="F:acyltransferase activity"/>
    <property type="evidence" value="ECO:0007669"/>
    <property type="project" value="UniProtKB-KW"/>
</dbReference>
<feature type="transmembrane region" description="Helical" evidence="2">
    <location>
        <begin position="76"/>
        <end position="93"/>
    </location>
</feature>
<keyword evidence="5" id="KW-1185">Reference proteome</keyword>
<feature type="transmembrane region" description="Helical" evidence="2">
    <location>
        <begin position="274"/>
        <end position="305"/>
    </location>
</feature>
<dbReference type="Pfam" id="PF01757">
    <property type="entry name" value="Acyl_transf_3"/>
    <property type="match status" value="1"/>
</dbReference>
<comment type="caution">
    <text evidence="4">The sequence shown here is derived from an EMBL/GenBank/DDBJ whole genome shotgun (WGS) entry which is preliminary data.</text>
</comment>
<keyword evidence="2" id="KW-0472">Membrane</keyword>
<feature type="domain" description="Acyltransferase 3" evidence="3">
    <location>
        <begin position="38"/>
        <end position="368"/>
    </location>
</feature>
<feature type="transmembrane region" description="Helical" evidence="2">
    <location>
        <begin position="350"/>
        <end position="371"/>
    </location>
</feature>
<evidence type="ECO:0000256" key="1">
    <source>
        <dbReference type="SAM" id="MobiDB-lite"/>
    </source>
</evidence>
<name>A0ABY1LQU0_9MICO</name>
<feature type="transmembrane region" description="Helical" evidence="2">
    <location>
        <begin position="39"/>
        <end position="56"/>
    </location>
</feature>
<keyword evidence="4" id="KW-0808">Transferase</keyword>
<evidence type="ECO:0000259" key="3">
    <source>
        <dbReference type="Pfam" id="PF01757"/>
    </source>
</evidence>
<proteinExistence type="predicted"/>
<dbReference type="InterPro" id="IPR002656">
    <property type="entry name" value="Acyl_transf_3_dom"/>
</dbReference>
<feature type="transmembrane region" description="Helical" evidence="2">
    <location>
        <begin position="113"/>
        <end position="132"/>
    </location>
</feature>
<feature type="transmembrane region" description="Helical" evidence="2">
    <location>
        <begin position="187"/>
        <end position="209"/>
    </location>
</feature>
<gene>
    <name evidence="4" type="ORF">SAMN06295973_3645</name>
</gene>
<dbReference type="EMBL" id="FUZO01000003">
    <property type="protein sequence ID" value="SKC74351.1"/>
    <property type="molecule type" value="Genomic_DNA"/>
</dbReference>
<accession>A0ABY1LQU0</accession>
<sequence length="399" mass="43723">MTSTTNVPYDQPRRPGKRLRLPGGGMSLSEGLGGHRNSLGVLRLILASMVIFSHAFPTGGWGEDPSKGWTNGQETIGGFAVVGFFTISGYLIAKSGASADILQFVWRRALRIFPAFWTVLLVGAVIVGPIAWHLSGRGLRDYIGVSPVAYVFSNADLTMRQWGVWDIFQNTTPYGEVVQSSVFNGSLWTLTLEWGCYMLIAALLVVGVLRHARWVVPALAAGFWLADIAYSVAPQIVTVFIPQLVDANPIKLGLAFLIGSSLAMYSKRIPLNDWIGVACGVVAAVTLVTGGWVLLGYPAFAYFILWLAARLPKRVQWIGAKNDYSYGMYVYGFLVQQFTAFLGWNALGYWPWVGLTILVTAACAWLSWHGVEKRAMALKDRGPGRGLEWLATRRTADPV</sequence>
<reference evidence="4 5" key="1">
    <citation type="submission" date="2017-02" db="EMBL/GenBank/DDBJ databases">
        <authorList>
            <person name="Varghese N."/>
            <person name="Submissions S."/>
        </authorList>
    </citation>
    <scope>NUCLEOTIDE SEQUENCE [LARGE SCALE GENOMIC DNA]</scope>
    <source>
        <strain evidence="4 5">VKM Ac-1787</strain>
    </source>
</reference>
<feature type="region of interest" description="Disordered" evidence="1">
    <location>
        <begin position="1"/>
        <end position="23"/>
    </location>
</feature>
<dbReference type="PANTHER" id="PTHR23028">
    <property type="entry name" value="ACETYLTRANSFERASE"/>
    <property type="match status" value="1"/>
</dbReference>
<keyword evidence="4" id="KW-0012">Acyltransferase</keyword>
<keyword evidence="2" id="KW-0812">Transmembrane</keyword>